<gene>
    <name evidence="3" type="ORF">BBOMB_1588</name>
</gene>
<evidence type="ECO:0000313" key="3">
    <source>
        <dbReference type="EMBL" id="KFF30460.1"/>
    </source>
</evidence>
<accession>A0A086BNE6</accession>
<dbReference type="EMBL" id="ATLK01000003">
    <property type="protein sequence ID" value="KFF30460.1"/>
    <property type="molecule type" value="Genomic_DNA"/>
</dbReference>
<reference evidence="3 4" key="1">
    <citation type="journal article" date="2014" name="Appl. Environ. Microbiol.">
        <title>Genomic encyclopedia of type strains of the genus Bifidobacterium.</title>
        <authorList>
            <person name="Milani C."/>
            <person name="Lugli G.A."/>
            <person name="Duranti S."/>
            <person name="Turroni F."/>
            <person name="Bottacini F."/>
            <person name="Mangifesta M."/>
            <person name="Sanchez B."/>
            <person name="Viappiani A."/>
            <person name="Mancabelli L."/>
            <person name="Taminiau B."/>
            <person name="Delcenserie V."/>
            <person name="Barrangou R."/>
            <person name="Margolles A."/>
            <person name="van Sinderen D."/>
            <person name="Ventura M."/>
        </authorList>
    </citation>
    <scope>NUCLEOTIDE SEQUENCE [LARGE SCALE GENOMIC DNA]</scope>
    <source>
        <strain evidence="3 4">DSM 19703</strain>
    </source>
</reference>
<proteinExistence type="predicted"/>
<keyword evidence="2" id="KW-0472">Membrane</keyword>
<name>A0A086BNE6_9BIFI</name>
<sequence length="111" mass="11982">MPCLPLTAIRLVAPFTWRGLISPLTCLFIALGPLLCSFARVLLCWIPGPHAVAFAYLTFSGIRAPAPPRPNTRVQAPKPIPHAHTPKPHAQSPQRPAPRRLTPSPPAPPPV</sequence>
<feature type="region of interest" description="Disordered" evidence="1">
    <location>
        <begin position="65"/>
        <end position="111"/>
    </location>
</feature>
<evidence type="ECO:0000313" key="4">
    <source>
        <dbReference type="Proteomes" id="UP000028730"/>
    </source>
</evidence>
<keyword evidence="2" id="KW-1133">Transmembrane helix</keyword>
<dbReference type="AlphaFoldDB" id="A0A086BNE6"/>
<feature type="non-terminal residue" evidence="3">
    <location>
        <position position="111"/>
    </location>
</feature>
<keyword evidence="4" id="KW-1185">Reference proteome</keyword>
<protein>
    <submittedName>
        <fullName evidence="3">Uncharacterized protein</fullName>
    </submittedName>
</protein>
<feature type="transmembrane region" description="Helical" evidence="2">
    <location>
        <begin position="20"/>
        <end position="43"/>
    </location>
</feature>
<comment type="caution">
    <text evidence="3">The sequence shown here is derived from an EMBL/GenBank/DDBJ whole genome shotgun (WGS) entry which is preliminary data.</text>
</comment>
<evidence type="ECO:0000256" key="2">
    <source>
        <dbReference type="SAM" id="Phobius"/>
    </source>
</evidence>
<dbReference type="Proteomes" id="UP000028730">
    <property type="component" value="Unassembled WGS sequence"/>
</dbReference>
<evidence type="ECO:0000256" key="1">
    <source>
        <dbReference type="SAM" id="MobiDB-lite"/>
    </source>
</evidence>
<keyword evidence="2" id="KW-0812">Transmembrane</keyword>
<organism evidence="3 4">
    <name type="scientific">Bifidobacterium bombi DSM 19703</name>
    <dbReference type="NCBI Taxonomy" id="1341695"/>
    <lineage>
        <taxon>Bacteria</taxon>
        <taxon>Bacillati</taxon>
        <taxon>Actinomycetota</taxon>
        <taxon>Actinomycetes</taxon>
        <taxon>Bifidobacteriales</taxon>
        <taxon>Bifidobacteriaceae</taxon>
        <taxon>Bifidobacterium</taxon>
    </lineage>
</organism>